<reference evidence="1 2" key="1">
    <citation type="submission" date="2018-05" db="EMBL/GenBank/DDBJ databases">
        <title>Genomic Encyclopedia of Type Strains, Phase IV (KMG-IV): sequencing the most valuable type-strain genomes for metagenomic binning, comparative biology and taxonomic classification.</title>
        <authorList>
            <person name="Goeker M."/>
        </authorList>
    </citation>
    <scope>NUCLEOTIDE SEQUENCE [LARGE SCALE GENOMIC DNA]</scope>
    <source>
        <strain evidence="1 2">DSM 25134</strain>
    </source>
</reference>
<dbReference type="Proteomes" id="UP000248395">
    <property type="component" value="Unassembled WGS sequence"/>
</dbReference>
<dbReference type="RefSeq" id="WP_059284548.1">
    <property type="nucleotide sequence ID" value="NZ_LNQU01000003.1"/>
</dbReference>
<keyword evidence="2" id="KW-1185">Reference proteome</keyword>
<dbReference type="EMBL" id="QJKC01000005">
    <property type="protein sequence ID" value="PXX48992.1"/>
    <property type="molecule type" value="Genomic_DNA"/>
</dbReference>
<dbReference type="AlphaFoldDB" id="A0A318JMQ6"/>
<name>A0A318JMQ6_9NEIS</name>
<evidence type="ECO:0000313" key="1">
    <source>
        <dbReference type="EMBL" id="PXX48992.1"/>
    </source>
</evidence>
<dbReference type="OrthoDB" id="7058362at2"/>
<evidence type="ECO:0000313" key="2">
    <source>
        <dbReference type="Proteomes" id="UP000248395"/>
    </source>
</evidence>
<gene>
    <name evidence="1" type="ORF">DFR38_10528</name>
</gene>
<proteinExistence type="predicted"/>
<organism evidence="1 2">
    <name type="scientific">Aquitalea magnusonii</name>
    <dbReference type="NCBI Taxonomy" id="332411"/>
    <lineage>
        <taxon>Bacteria</taxon>
        <taxon>Pseudomonadati</taxon>
        <taxon>Pseudomonadota</taxon>
        <taxon>Betaproteobacteria</taxon>
        <taxon>Neisseriales</taxon>
        <taxon>Chromobacteriaceae</taxon>
        <taxon>Aquitalea</taxon>
    </lineage>
</organism>
<protein>
    <submittedName>
        <fullName evidence="1">Uncharacterized protein</fullName>
    </submittedName>
</protein>
<comment type="caution">
    <text evidence="1">The sequence shown here is derived from an EMBL/GenBank/DDBJ whole genome shotgun (WGS) entry which is preliminary data.</text>
</comment>
<sequence>MSRKYLAHVDLNKLQLQNALLHPLASAPSSPGVGQVYTNTATGTAYVWSGAAWRPTDAAQLTDGSIQISALATNPLSRANHTGTQLSSTISDLATTVKAYKLSDFAAPSANIPMAGFTLTGLATPTAAGHAAEYSWVQAQIQASAAGIDNKPSVVALAASNIASLSGLPTVDGVAMTAGQRLLLVGQTAATQNGVYVVAAGAWTRDVDIITPQAFWLVEQGTTYGGSQWKVSTTGTITLGTTSLSIVQFGAGSAYSAGYGLTLTGASFAVNAKAGGGIVSDSTGVYLDAAVAARKYAATIGDGSSVSIAVAHGLGTQDITVSIRDASTNQAYEADWTATGTSVVTFNFPTAPAANSLRVVVHG</sequence>
<accession>A0A318JMQ6</accession>